<reference evidence="2 3" key="1">
    <citation type="submission" date="2016-07" db="EMBL/GenBank/DDBJ databases">
        <title>Pervasive Adenine N6-methylation of Active Genes in Fungi.</title>
        <authorList>
            <consortium name="DOE Joint Genome Institute"/>
            <person name="Mondo S.J."/>
            <person name="Dannebaum R.O."/>
            <person name="Kuo R.C."/>
            <person name="Labutti K."/>
            <person name="Haridas S."/>
            <person name="Kuo A."/>
            <person name="Salamov A."/>
            <person name="Ahrendt S.R."/>
            <person name="Lipzen A."/>
            <person name="Sullivan W."/>
            <person name="Andreopoulos W.B."/>
            <person name="Clum A."/>
            <person name="Lindquist E."/>
            <person name="Daum C."/>
            <person name="Ramamoorthy G.K."/>
            <person name="Gryganskyi A."/>
            <person name="Culley D."/>
            <person name="Magnuson J.K."/>
            <person name="James T.Y."/>
            <person name="O'Malley M.A."/>
            <person name="Stajich J.E."/>
            <person name="Spatafora J.W."/>
            <person name="Visel A."/>
            <person name="Grigoriev I.V."/>
        </authorList>
    </citation>
    <scope>NUCLEOTIDE SEQUENCE [LARGE SCALE GENOMIC DNA]</scope>
    <source>
        <strain evidence="2 3">NRRL 2496</strain>
    </source>
</reference>
<evidence type="ECO:0000256" key="1">
    <source>
        <dbReference type="SAM" id="MobiDB-lite"/>
    </source>
</evidence>
<organism evidence="2 3">
    <name type="scientific">Syncephalastrum racemosum</name>
    <name type="common">Filamentous fungus</name>
    <dbReference type="NCBI Taxonomy" id="13706"/>
    <lineage>
        <taxon>Eukaryota</taxon>
        <taxon>Fungi</taxon>
        <taxon>Fungi incertae sedis</taxon>
        <taxon>Mucoromycota</taxon>
        <taxon>Mucoromycotina</taxon>
        <taxon>Mucoromycetes</taxon>
        <taxon>Mucorales</taxon>
        <taxon>Syncephalastraceae</taxon>
        <taxon>Syncephalastrum</taxon>
    </lineage>
</organism>
<feature type="region of interest" description="Disordered" evidence="1">
    <location>
        <begin position="138"/>
        <end position="226"/>
    </location>
</feature>
<comment type="caution">
    <text evidence="2">The sequence shown here is derived from an EMBL/GenBank/DDBJ whole genome shotgun (WGS) entry which is preliminary data.</text>
</comment>
<evidence type="ECO:0000313" key="3">
    <source>
        <dbReference type="Proteomes" id="UP000242180"/>
    </source>
</evidence>
<dbReference type="EMBL" id="MCGN01000006">
    <property type="protein sequence ID" value="ORY95404.1"/>
    <property type="molecule type" value="Genomic_DNA"/>
</dbReference>
<keyword evidence="3" id="KW-1185">Reference proteome</keyword>
<dbReference type="Proteomes" id="UP000242180">
    <property type="component" value="Unassembled WGS sequence"/>
</dbReference>
<protein>
    <submittedName>
        <fullName evidence="2">Uncharacterized protein</fullName>
    </submittedName>
</protein>
<gene>
    <name evidence="2" type="ORF">BCR43DRAFT_492953</name>
</gene>
<dbReference type="InParanoid" id="A0A1X2HB28"/>
<evidence type="ECO:0000313" key="2">
    <source>
        <dbReference type="EMBL" id="ORY95404.1"/>
    </source>
</evidence>
<name>A0A1X2HB28_SYNRA</name>
<proteinExistence type="predicted"/>
<sequence length="336" mass="37479">MTTFWKSPHVQPPDAPYGHEQARQIAQEQMERLLAYQLCDLNREYLLESSVIDDELLISRPVLEEKDPCTLLGELVYMENRSPPRKQPSETVNQNTQKQLVHRLMDSFFAKLLMKCDQQVDDLLMAQTHSLLELSDMKKRGNKRPHSEASLPPQQTAAPKRPVTAPGRSRDPRTNAPTVKQVQPVPPQSLPQPHVSSLLRPQQPVATPIAPPISRKGKGRAGSIAGAPPVVESATASSSPAPRPGKLTLIDHGATVQVRKDTDGTKVICRKANGTTIVLGTPQEFDDAFWYPANIRIKYVAGEKYYYSDSLGFIGRFSQIEPLIRKFFLTNTPANY</sequence>
<accession>A0A1X2HB28</accession>
<dbReference type="AlphaFoldDB" id="A0A1X2HB28"/>